<keyword evidence="3 7" id="KW-0489">Methyltransferase</keyword>
<accession>A0A2M9FZF6</accession>
<evidence type="ECO:0000256" key="6">
    <source>
        <dbReference type="ARBA" id="ARBA00022884"/>
    </source>
</evidence>
<dbReference type="InterPro" id="IPR011530">
    <property type="entry name" value="rRNA_adenine_dimethylase"/>
</dbReference>
<feature type="binding site" evidence="7 8">
    <location>
        <position position="121"/>
    </location>
    <ligand>
        <name>S-adenosyl-L-methionine</name>
        <dbReference type="ChEBI" id="CHEBI:59789"/>
    </ligand>
</feature>
<sequence length="277" mass="30207">MSVPGLPPLREVIRRHGLDARKGLGQHFLLDLNITDKIARAAGVLTGREVLEVGPGPGGLTRALLETDAARVVAVEKDERCIAALAELAAVYPGRLEVIRADALETEAAELVRPGAAIIANLPYNVGTPLLFRWLARPDHFGSMTLMFQREVAERIAARPGTKHYGRLAVMANWRWSTRVLFDLPPRAFTPPPKVTSAVVGLTPRTEALAPADAGTLSRVVAAAFNQRRKMLRQSLKGLRPDAEAWLGEAGIDPRRRAETLTVEEFCALARTLQSPR</sequence>
<dbReference type="NCBIfam" id="TIGR00755">
    <property type="entry name" value="ksgA"/>
    <property type="match status" value="1"/>
</dbReference>
<proteinExistence type="inferred from homology"/>
<dbReference type="GO" id="GO:0052908">
    <property type="term" value="F:16S rRNA (adenine(1518)-N(6)/adenine(1519)-N(6))-dimethyltransferase activity"/>
    <property type="evidence" value="ECO:0007669"/>
    <property type="project" value="UniProtKB-EC"/>
</dbReference>
<feature type="domain" description="Ribosomal RNA adenine methylase transferase N-terminal" evidence="9">
    <location>
        <begin position="34"/>
        <end position="206"/>
    </location>
</feature>
<dbReference type="PROSITE" id="PS01131">
    <property type="entry name" value="RRNA_A_DIMETH"/>
    <property type="match status" value="1"/>
</dbReference>
<dbReference type="PANTHER" id="PTHR11727">
    <property type="entry name" value="DIMETHYLADENOSINE TRANSFERASE"/>
    <property type="match status" value="1"/>
</dbReference>
<evidence type="ECO:0000256" key="5">
    <source>
        <dbReference type="ARBA" id="ARBA00022691"/>
    </source>
</evidence>
<evidence type="ECO:0000256" key="8">
    <source>
        <dbReference type="PROSITE-ProRule" id="PRU01026"/>
    </source>
</evidence>
<feature type="binding site" evidence="7 8">
    <location>
        <position position="102"/>
    </location>
    <ligand>
        <name>S-adenosyl-L-methionine</name>
        <dbReference type="ChEBI" id="CHEBI:59789"/>
    </ligand>
</feature>
<keyword evidence="11" id="KW-1185">Reference proteome</keyword>
<dbReference type="GO" id="GO:0003723">
    <property type="term" value="F:RNA binding"/>
    <property type="evidence" value="ECO:0007669"/>
    <property type="project" value="UniProtKB-UniRule"/>
</dbReference>
<comment type="caution">
    <text evidence="10">The sequence shown here is derived from an EMBL/GenBank/DDBJ whole genome shotgun (WGS) entry which is preliminary data.</text>
</comment>
<dbReference type="Pfam" id="PF00398">
    <property type="entry name" value="RrnaAD"/>
    <property type="match status" value="1"/>
</dbReference>
<evidence type="ECO:0000256" key="4">
    <source>
        <dbReference type="ARBA" id="ARBA00022679"/>
    </source>
</evidence>
<comment type="function">
    <text evidence="7">Specifically dimethylates two adjacent adenosines (A1518 and A1519) in the loop of a conserved hairpin near the 3'-end of 16S rRNA in the 30S particle. May play a critical role in biogenesis of 30S subunits.</text>
</comment>
<dbReference type="InterPro" id="IPR023165">
    <property type="entry name" value="rRNA_Ade_diMease-like_C"/>
</dbReference>
<dbReference type="HAMAP" id="MF_00607">
    <property type="entry name" value="16SrRNA_methyltr_A"/>
    <property type="match status" value="1"/>
</dbReference>
<dbReference type="Proteomes" id="UP000229498">
    <property type="component" value="Unassembled WGS sequence"/>
</dbReference>
<name>A0A2M9FZF6_9PROT</name>
<dbReference type="SUPFAM" id="SSF53335">
    <property type="entry name" value="S-adenosyl-L-methionine-dependent methyltransferases"/>
    <property type="match status" value="1"/>
</dbReference>
<keyword evidence="6 7" id="KW-0694">RNA-binding</keyword>
<gene>
    <name evidence="7" type="primary">rsmA</name>
    <name evidence="7" type="synonym">ksgA</name>
    <name evidence="10" type="ORF">CVT23_14555</name>
</gene>
<dbReference type="RefSeq" id="WP_109794957.1">
    <property type="nucleotide sequence ID" value="NZ_PHIG01000038.1"/>
</dbReference>
<keyword evidence="1 7" id="KW-0963">Cytoplasm</keyword>
<comment type="similarity">
    <text evidence="7">Belongs to the class I-like SAM-binding methyltransferase superfamily. rRNA adenine N(6)-methyltransferase family. RsmA subfamily.</text>
</comment>
<dbReference type="GO" id="GO:0005829">
    <property type="term" value="C:cytosol"/>
    <property type="evidence" value="ECO:0007669"/>
    <property type="project" value="TreeGrafter"/>
</dbReference>
<dbReference type="Gene3D" id="3.40.50.150">
    <property type="entry name" value="Vaccinia Virus protein VP39"/>
    <property type="match status" value="1"/>
</dbReference>
<dbReference type="EC" id="2.1.1.182" evidence="7"/>
<comment type="subcellular location">
    <subcellularLocation>
        <location evidence="7">Cytoplasm</location>
    </subcellularLocation>
</comment>
<dbReference type="OrthoDB" id="9814755at2"/>
<evidence type="ECO:0000313" key="10">
    <source>
        <dbReference type="EMBL" id="PJK28852.1"/>
    </source>
</evidence>
<dbReference type="SMART" id="SM00650">
    <property type="entry name" value="rADc"/>
    <property type="match status" value="1"/>
</dbReference>
<comment type="catalytic activity">
    <reaction evidence="7">
        <text>adenosine(1518)/adenosine(1519) in 16S rRNA + 4 S-adenosyl-L-methionine = N(6)-dimethyladenosine(1518)/N(6)-dimethyladenosine(1519) in 16S rRNA + 4 S-adenosyl-L-homocysteine + 4 H(+)</text>
        <dbReference type="Rhea" id="RHEA:19609"/>
        <dbReference type="Rhea" id="RHEA-COMP:10232"/>
        <dbReference type="Rhea" id="RHEA-COMP:10233"/>
        <dbReference type="ChEBI" id="CHEBI:15378"/>
        <dbReference type="ChEBI" id="CHEBI:57856"/>
        <dbReference type="ChEBI" id="CHEBI:59789"/>
        <dbReference type="ChEBI" id="CHEBI:74411"/>
        <dbReference type="ChEBI" id="CHEBI:74493"/>
        <dbReference type="EC" id="2.1.1.182"/>
    </reaction>
</comment>
<evidence type="ECO:0000256" key="7">
    <source>
        <dbReference type="HAMAP-Rule" id="MF_00607"/>
    </source>
</evidence>
<dbReference type="AlphaFoldDB" id="A0A2M9FZF6"/>
<feature type="binding site" evidence="7 8">
    <location>
        <position position="27"/>
    </location>
    <ligand>
        <name>S-adenosyl-L-methionine</name>
        <dbReference type="ChEBI" id="CHEBI:59789"/>
    </ligand>
</feature>
<keyword evidence="2 7" id="KW-0698">rRNA processing</keyword>
<dbReference type="PANTHER" id="PTHR11727:SF7">
    <property type="entry name" value="DIMETHYLADENOSINE TRANSFERASE-RELATED"/>
    <property type="match status" value="1"/>
</dbReference>
<keyword evidence="4 7" id="KW-0808">Transferase</keyword>
<dbReference type="InterPro" id="IPR020596">
    <property type="entry name" value="rRNA_Ade_Mease_Trfase_CS"/>
</dbReference>
<protein>
    <recommendedName>
        <fullName evidence="7">Ribosomal RNA small subunit methyltransferase A</fullName>
        <ecNumber evidence="7">2.1.1.182</ecNumber>
    </recommendedName>
    <alternativeName>
        <fullName evidence="7">16S rRNA (adenine(1518)-N(6)/adenine(1519)-N(6))-dimethyltransferase</fullName>
    </alternativeName>
    <alternativeName>
        <fullName evidence="7">16S rRNA dimethyladenosine transferase</fullName>
    </alternativeName>
    <alternativeName>
        <fullName evidence="7">16S rRNA dimethylase</fullName>
    </alternativeName>
    <alternativeName>
        <fullName evidence="7">S-adenosylmethionine-6-N', N'-adenosyl(rRNA) dimethyltransferase</fullName>
    </alternativeName>
</protein>
<evidence type="ECO:0000259" key="9">
    <source>
        <dbReference type="SMART" id="SM00650"/>
    </source>
</evidence>
<evidence type="ECO:0000256" key="2">
    <source>
        <dbReference type="ARBA" id="ARBA00022552"/>
    </source>
</evidence>
<evidence type="ECO:0000313" key="11">
    <source>
        <dbReference type="Proteomes" id="UP000229498"/>
    </source>
</evidence>
<dbReference type="FunFam" id="1.10.8.100:FF:000001">
    <property type="entry name" value="Ribosomal RNA small subunit methyltransferase A"/>
    <property type="match status" value="1"/>
</dbReference>
<feature type="binding site" evidence="7 8">
    <location>
        <position position="76"/>
    </location>
    <ligand>
        <name>S-adenosyl-L-methionine</name>
        <dbReference type="ChEBI" id="CHEBI:59789"/>
    </ligand>
</feature>
<dbReference type="InterPro" id="IPR029063">
    <property type="entry name" value="SAM-dependent_MTases_sf"/>
</dbReference>
<organism evidence="10 11">
    <name type="scientific">Minwuia thermotolerans</name>
    <dbReference type="NCBI Taxonomy" id="2056226"/>
    <lineage>
        <taxon>Bacteria</taxon>
        <taxon>Pseudomonadati</taxon>
        <taxon>Pseudomonadota</taxon>
        <taxon>Alphaproteobacteria</taxon>
        <taxon>Minwuiales</taxon>
        <taxon>Minwuiaceae</taxon>
        <taxon>Minwuia</taxon>
    </lineage>
</organism>
<evidence type="ECO:0000256" key="3">
    <source>
        <dbReference type="ARBA" id="ARBA00022603"/>
    </source>
</evidence>
<dbReference type="InterPro" id="IPR001737">
    <property type="entry name" value="KsgA/Erm"/>
</dbReference>
<dbReference type="Gene3D" id="1.10.8.100">
    <property type="entry name" value="Ribosomal RNA adenine dimethylase-like, domain 2"/>
    <property type="match status" value="1"/>
</dbReference>
<feature type="binding site" evidence="7 8">
    <location>
        <position position="29"/>
    </location>
    <ligand>
        <name>S-adenosyl-L-methionine</name>
        <dbReference type="ChEBI" id="CHEBI:59789"/>
    </ligand>
</feature>
<feature type="binding site" evidence="7 8">
    <location>
        <position position="54"/>
    </location>
    <ligand>
        <name>S-adenosyl-L-methionine</name>
        <dbReference type="ChEBI" id="CHEBI:59789"/>
    </ligand>
</feature>
<keyword evidence="5 7" id="KW-0949">S-adenosyl-L-methionine</keyword>
<dbReference type="EMBL" id="PHIG01000038">
    <property type="protein sequence ID" value="PJK28852.1"/>
    <property type="molecule type" value="Genomic_DNA"/>
</dbReference>
<dbReference type="CDD" id="cd02440">
    <property type="entry name" value="AdoMet_MTases"/>
    <property type="match status" value="1"/>
</dbReference>
<dbReference type="InterPro" id="IPR020598">
    <property type="entry name" value="rRNA_Ade_methylase_Trfase_N"/>
</dbReference>
<evidence type="ECO:0000256" key="1">
    <source>
        <dbReference type="ARBA" id="ARBA00022490"/>
    </source>
</evidence>
<reference evidence="10 11" key="1">
    <citation type="submission" date="2017-11" db="EMBL/GenBank/DDBJ databases">
        <title>Draft genome sequence of Rhizobiales bacterium SY3-13.</title>
        <authorList>
            <person name="Sun C."/>
        </authorList>
    </citation>
    <scope>NUCLEOTIDE SEQUENCE [LARGE SCALE GENOMIC DNA]</scope>
    <source>
        <strain evidence="10 11">SY3-13</strain>
    </source>
</reference>
<dbReference type="PROSITE" id="PS51689">
    <property type="entry name" value="SAM_RNA_A_N6_MT"/>
    <property type="match status" value="1"/>
</dbReference>